<accession>A0A381XX12</accession>
<feature type="region of interest" description="Disordered" evidence="2">
    <location>
        <begin position="36"/>
        <end position="63"/>
    </location>
</feature>
<evidence type="ECO:0000313" key="3">
    <source>
        <dbReference type="EMBL" id="SVA69245.1"/>
    </source>
</evidence>
<dbReference type="InterPro" id="IPR011042">
    <property type="entry name" value="6-blade_b-propeller_TolB-like"/>
</dbReference>
<evidence type="ECO:0000256" key="2">
    <source>
        <dbReference type="SAM" id="MobiDB-lite"/>
    </source>
</evidence>
<dbReference type="InterPro" id="IPR001258">
    <property type="entry name" value="NHL_repeat"/>
</dbReference>
<dbReference type="Gene3D" id="2.60.40.10">
    <property type="entry name" value="Immunoglobulins"/>
    <property type="match status" value="1"/>
</dbReference>
<dbReference type="AlphaFoldDB" id="A0A381XX12"/>
<organism evidence="3">
    <name type="scientific">marine metagenome</name>
    <dbReference type="NCBI Taxonomy" id="408172"/>
    <lineage>
        <taxon>unclassified sequences</taxon>
        <taxon>metagenomes</taxon>
        <taxon>ecological metagenomes</taxon>
    </lineage>
</organism>
<dbReference type="Pfam" id="PF01436">
    <property type="entry name" value="NHL"/>
    <property type="match status" value="1"/>
</dbReference>
<evidence type="ECO:0008006" key="4">
    <source>
        <dbReference type="Google" id="ProtNLM"/>
    </source>
</evidence>
<proteinExistence type="predicted"/>
<name>A0A381XX12_9ZZZZ</name>
<dbReference type="Gene3D" id="2.120.10.30">
    <property type="entry name" value="TolB, C-terminal domain"/>
    <property type="match status" value="1"/>
</dbReference>
<dbReference type="InterPro" id="IPR013783">
    <property type="entry name" value="Ig-like_fold"/>
</dbReference>
<dbReference type="SUPFAM" id="SSF50956">
    <property type="entry name" value="Thermostable phytase (3-phytase)"/>
    <property type="match status" value="1"/>
</dbReference>
<sequence length="689" mass="76128">MRYYYIILIITLLFNDFSFSQGAEQFGKIFKKSENQPPVADAGKDIKASPGSTVTISGDKSGDPNGDVLQFEWSLPPSLMVKEDYTYDKTDTVETHKGNSEGSVDVIKTYTETFLLDIPESLSVGSKHIISLTVRDKKGLNSTDSFEIEIIKPKENEIIEEQAIAEEEEPETQKPDRGQKEPGAIISIQSLSIGNLVPMQAEAINNTIYHLIKDLGMKDVIDPNQYRPDTVYSLAEADSANPAVTSVYNEDCQSDSCAAQNAIMEKATHVLSWSFNRHNSLALHFYNAKAYLEQTPNYSWSIFTVPIDPNDTEKIKLPKALAIDNNGDLLMSSANTHSLFRIGLDQKVEQLVSGKVYNADLINPSGIDVGPDGNIYLSDRDNNRVFSMSGGKYKMLADRSSPVKIQMPTSLRALKNGSVVVLCEGDQSVRLIGANGRISTILDPGIVEGMTDISVDNEGNYYVVSTYLNQIFRIISSTKVEVAVGAEKGTGLRGNGIPANQAELFGPVAIDFDASGRMYIAEREKGLIRYIEEDSLLYTMAGGGFTWDGEGYARSMDVKIPHISHMRIGPGPSVYISQMIDHSVKAVSITQEPSWLAYDINMAPMHLIYESGITGLEPYIIETVPKILKGYLPKQKKSIRKRFKDFNRRMADYFKERPLLFAVLLLFGSQATSALGNAGSLDMPPDFPF</sequence>
<gene>
    <name evidence="3" type="ORF">METZ01_LOCUS122099</name>
</gene>
<evidence type="ECO:0000256" key="1">
    <source>
        <dbReference type="ARBA" id="ARBA00022737"/>
    </source>
</evidence>
<dbReference type="EMBL" id="UINC01016672">
    <property type="protein sequence ID" value="SVA69245.1"/>
    <property type="molecule type" value="Genomic_DNA"/>
</dbReference>
<keyword evidence="1" id="KW-0677">Repeat</keyword>
<protein>
    <recommendedName>
        <fullName evidence="4">SMP-30/Gluconolactonase/LRE-like region domain-containing protein</fullName>
    </recommendedName>
</protein>
<reference evidence="3" key="1">
    <citation type="submission" date="2018-05" db="EMBL/GenBank/DDBJ databases">
        <authorList>
            <person name="Lanie J.A."/>
            <person name="Ng W.-L."/>
            <person name="Kazmierczak K.M."/>
            <person name="Andrzejewski T.M."/>
            <person name="Davidsen T.M."/>
            <person name="Wayne K.J."/>
            <person name="Tettelin H."/>
            <person name="Glass J.I."/>
            <person name="Rusch D."/>
            <person name="Podicherti R."/>
            <person name="Tsui H.-C.T."/>
            <person name="Winkler M.E."/>
        </authorList>
    </citation>
    <scope>NUCLEOTIDE SEQUENCE</scope>
</reference>
<dbReference type="SUPFAM" id="SSF101898">
    <property type="entry name" value="NHL repeat"/>
    <property type="match status" value="1"/>
</dbReference>